<proteinExistence type="predicted"/>
<dbReference type="Proteomes" id="UP001183176">
    <property type="component" value="Unassembled WGS sequence"/>
</dbReference>
<name>A0ABU2JBF6_9ACTN</name>
<reference evidence="2" key="1">
    <citation type="submission" date="2023-07" db="EMBL/GenBank/DDBJ databases">
        <title>30 novel species of actinomycetes from the DSMZ collection.</title>
        <authorList>
            <person name="Nouioui I."/>
        </authorList>
    </citation>
    <scope>NUCLEOTIDE SEQUENCE [LARGE SCALE GENOMIC DNA]</scope>
    <source>
        <strain evidence="2">DSM 44399</strain>
    </source>
</reference>
<evidence type="ECO:0000313" key="1">
    <source>
        <dbReference type="EMBL" id="MDT0262322.1"/>
    </source>
</evidence>
<sequence>MAERDGWRCWLCDEPVDPLMSVNDDRGPSVDSLATAKAAKAAKGKSPAGAAERLAHRGCNTRKGAIKPVVPWPTRLFVADSAPLIGVAERLRRNGGREVVARCPSRADADKTAGWLVDRFSRLAPELAVSTSIEPGGGQFMVALTAARR</sequence>
<organism evidence="1 2">
    <name type="scientific">Jatrophihabitans lederbergiae</name>
    <dbReference type="NCBI Taxonomy" id="3075547"/>
    <lineage>
        <taxon>Bacteria</taxon>
        <taxon>Bacillati</taxon>
        <taxon>Actinomycetota</taxon>
        <taxon>Actinomycetes</taxon>
        <taxon>Jatrophihabitantales</taxon>
        <taxon>Jatrophihabitantaceae</taxon>
        <taxon>Jatrophihabitans</taxon>
    </lineage>
</organism>
<gene>
    <name evidence="1" type="ORF">RM423_13070</name>
</gene>
<comment type="caution">
    <text evidence="1">The sequence shown here is derived from an EMBL/GenBank/DDBJ whole genome shotgun (WGS) entry which is preliminary data.</text>
</comment>
<dbReference type="EMBL" id="JAVREH010000016">
    <property type="protein sequence ID" value="MDT0262322.1"/>
    <property type="molecule type" value="Genomic_DNA"/>
</dbReference>
<protein>
    <submittedName>
        <fullName evidence="1">Uncharacterized protein</fullName>
    </submittedName>
</protein>
<accession>A0ABU2JBF6</accession>
<keyword evidence="2" id="KW-1185">Reference proteome</keyword>
<evidence type="ECO:0000313" key="2">
    <source>
        <dbReference type="Proteomes" id="UP001183176"/>
    </source>
</evidence>